<dbReference type="AlphaFoldDB" id="A0A4Y2KAH8"/>
<proteinExistence type="predicted"/>
<comment type="caution">
    <text evidence="1">The sequence shown here is derived from an EMBL/GenBank/DDBJ whole genome shotgun (WGS) entry which is preliminary data.</text>
</comment>
<dbReference type="EMBL" id="BGPR01004335">
    <property type="protein sequence ID" value="GBM98556.1"/>
    <property type="molecule type" value="Genomic_DNA"/>
</dbReference>
<accession>A0A4Y2KAH8</accession>
<protein>
    <submittedName>
        <fullName evidence="1">Uncharacterized protein</fullName>
    </submittedName>
</protein>
<name>A0A4Y2KAH8_ARAVE</name>
<keyword evidence="2" id="KW-1185">Reference proteome</keyword>
<organism evidence="1 2">
    <name type="scientific">Araneus ventricosus</name>
    <name type="common">Orbweaver spider</name>
    <name type="synonym">Epeira ventricosa</name>
    <dbReference type="NCBI Taxonomy" id="182803"/>
    <lineage>
        <taxon>Eukaryota</taxon>
        <taxon>Metazoa</taxon>
        <taxon>Ecdysozoa</taxon>
        <taxon>Arthropoda</taxon>
        <taxon>Chelicerata</taxon>
        <taxon>Arachnida</taxon>
        <taxon>Araneae</taxon>
        <taxon>Araneomorphae</taxon>
        <taxon>Entelegynae</taxon>
        <taxon>Araneoidea</taxon>
        <taxon>Araneidae</taxon>
        <taxon>Araneus</taxon>
    </lineage>
</organism>
<gene>
    <name evidence="1" type="ORF">AVEN_186093_1</name>
</gene>
<evidence type="ECO:0000313" key="1">
    <source>
        <dbReference type="EMBL" id="GBM98556.1"/>
    </source>
</evidence>
<sequence length="113" mass="13369">MFIYFYLTYRKIINYFAKSTCWNLISQISVLVCSNLALQICSKFDTVRMQAWNKFEVRCCKQRSHHTSNLQQACCVKLIANYSKNRVQRQPLIRTPDMPLPKPVVFTTQLDRL</sequence>
<evidence type="ECO:0000313" key="2">
    <source>
        <dbReference type="Proteomes" id="UP000499080"/>
    </source>
</evidence>
<reference evidence="1 2" key="1">
    <citation type="journal article" date="2019" name="Sci. Rep.">
        <title>Orb-weaving spider Araneus ventricosus genome elucidates the spidroin gene catalogue.</title>
        <authorList>
            <person name="Kono N."/>
            <person name="Nakamura H."/>
            <person name="Ohtoshi R."/>
            <person name="Moran D.A.P."/>
            <person name="Shinohara A."/>
            <person name="Yoshida Y."/>
            <person name="Fujiwara M."/>
            <person name="Mori M."/>
            <person name="Tomita M."/>
            <person name="Arakawa K."/>
        </authorList>
    </citation>
    <scope>NUCLEOTIDE SEQUENCE [LARGE SCALE GENOMIC DNA]</scope>
</reference>
<dbReference type="Proteomes" id="UP000499080">
    <property type="component" value="Unassembled WGS sequence"/>
</dbReference>